<gene>
    <name evidence="1" type="ORF">L6164_032118</name>
</gene>
<name>A0ACB9KMS6_BAUVA</name>
<evidence type="ECO:0000313" key="2">
    <source>
        <dbReference type="Proteomes" id="UP000828941"/>
    </source>
</evidence>
<evidence type="ECO:0000313" key="1">
    <source>
        <dbReference type="EMBL" id="KAI4298576.1"/>
    </source>
</evidence>
<protein>
    <submittedName>
        <fullName evidence="1">Uncharacterized protein</fullName>
    </submittedName>
</protein>
<dbReference type="EMBL" id="CM039438">
    <property type="protein sequence ID" value="KAI4298576.1"/>
    <property type="molecule type" value="Genomic_DNA"/>
</dbReference>
<organism evidence="1 2">
    <name type="scientific">Bauhinia variegata</name>
    <name type="common">Purple orchid tree</name>
    <name type="synonym">Phanera variegata</name>
    <dbReference type="NCBI Taxonomy" id="167791"/>
    <lineage>
        <taxon>Eukaryota</taxon>
        <taxon>Viridiplantae</taxon>
        <taxon>Streptophyta</taxon>
        <taxon>Embryophyta</taxon>
        <taxon>Tracheophyta</taxon>
        <taxon>Spermatophyta</taxon>
        <taxon>Magnoliopsida</taxon>
        <taxon>eudicotyledons</taxon>
        <taxon>Gunneridae</taxon>
        <taxon>Pentapetalae</taxon>
        <taxon>rosids</taxon>
        <taxon>fabids</taxon>
        <taxon>Fabales</taxon>
        <taxon>Fabaceae</taxon>
        <taxon>Cercidoideae</taxon>
        <taxon>Cercideae</taxon>
        <taxon>Bauhiniinae</taxon>
        <taxon>Bauhinia</taxon>
    </lineage>
</organism>
<sequence>MAVSFTRTASGATIAGVPSSLSTIVLSMGCSTADLTTIKPSSELVAWIRVSKEHPRFRNQKNWLTMRMLRHSQTCSWEPKTNVRVALRQCISQRGFQLMELPTTRAASSVPMEVVP</sequence>
<proteinExistence type="predicted"/>
<keyword evidence="2" id="KW-1185">Reference proteome</keyword>
<dbReference type="Proteomes" id="UP000828941">
    <property type="component" value="Chromosome 13"/>
</dbReference>
<comment type="caution">
    <text evidence="1">The sequence shown here is derived from an EMBL/GenBank/DDBJ whole genome shotgun (WGS) entry which is preliminary data.</text>
</comment>
<reference evidence="1 2" key="1">
    <citation type="journal article" date="2022" name="DNA Res.">
        <title>Chromosomal-level genome assembly of the orchid tree Bauhinia variegata (Leguminosae; Cercidoideae) supports the allotetraploid origin hypothesis of Bauhinia.</title>
        <authorList>
            <person name="Zhong Y."/>
            <person name="Chen Y."/>
            <person name="Zheng D."/>
            <person name="Pang J."/>
            <person name="Liu Y."/>
            <person name="Luo S."/>
            <person name="Meng S."/>
            <person name="Qian L."/>
            <person name="Wei D."/>
            <person name="Dai S."/>
            <person name="Zhou R."/>
        </authorList>
    </citation>
    <scope>NUCLEOTIDE SEQUENCE [LARGE SCALE GENOMIC DNA]</scope>
    <source>
        <strain evidence="1">BV-YZ2020</strain>
    </source>
</reference>
<accession>A0ACB9KMS6</accession>